<name>A0A6A0AN89_HAELA</name>
<feature type="coiled-coil region" evidence="1">
    <location>
        <begin position="13"/>
        <end position="65"/>
    </location>
</feature>
<proteinExistence type="predicted"/>
<dbReference type="EMBL" id="BLLF01009545">
    <property type="protein sequence ID" value="GFH33753.1"/>
    <property type="molecule type" value="Genomic_DNA"/>
</dbReference>
<accession>A0A6A0AN89</accession>
<evidence type="ECO:0000256" key="1">
    <source>
        <dbReference type="SAM" id="Coils"/>
    </source>
</evidence>
<feature type="non-terminal residue" evidence="2">
    <location>
        <position position="1"/>
    </location>
</feature>
<gene>
    <name evidence="2" type="ORF">HaLaN_33170</name>
</gene>
<feature type="non-terminal residue" evidence="2">
    <location>
        <position position="66"/>
    </location>
</feature>
<organism evidence="2 3">
    <name type="scientific">Haematococcus lacustris</name>
    <name type="common">Green alga</name>
    <name type="synonym">Haematococcus pluvialis</name>
    <dbReference type="NCBI Taxonomy" id="44745"/>
    <lineage>
        <taxon>Eukaryota</taxon>
        <taxon>Viridiplantae</taxon>
        <taxon>Chlorophyta</taxon>
        <taxon>core chlorophytes</taxon>
        <taxon>Chlorophyceae</taxon>
        <taxon>CS clade</taxon>
        <taxon>Chlamydomonadales</taxon>
        <taxon>Haematococcaceae</taxon>
        <taxon>Haematococcus</taxon>
    </lineage>
</organism>
<dbReference type="AlphaFoldDB" id="A0A6A0AN89"/>
<protein>
    <submittedName>
        <fullName evidence="2">Uncharacterized protein</fullName>
    </submittedName>
</protein>
<keyword evidence="3" id="KW-1185">Reference proteome</keyword>
<evidence type="ECO:0000313" key="2">
    <source>
        <dbReference type="EMBL" id="GFH33753.1"/>
    </source>
</evidence>
<reference evidence="2 3" key="1">
    <citation type="submission" date="2020-02" db="EMBL/GenBank/DDBJ databases">
        <title>Draft genome sequence of Haematococcus lacustris strain NIES-144.</title>
        <authorList>
            <person name="Morimoto D."/>
            <person name="Nakagawa S."/>
            <person name="Yoshida T."/>
            <person name="Sawayama S."/>
        </authorList>
    </citation>
    <scope>NUCLEOTIDE SEQUENCE [LARGE SCALE GENOMIC DNA]</scope>
    <source>
        <strain evidence="2 3">NIES-144</strain>
    </source>
</reference>
<sequence>MAQQALRAGEGAAGSLVEQLEQAHAELAAVRREAAAASRHAAGELAEAHRALRLAEISAAELREQL</sequence>
<dbReference type="Proteomes" id="UP000485058">
    <property type="component" value="Unassembled WGS sequence"/>
</dbReference>
<comment type="caution">
    <text evidence="2">The sequence shown here is derived from an EMBL/GenBank/DDBJ whole genome shotgun (WGS) entry which is preliminary data.</text>
</comment>
<evidence type="ECO:0000313" key="3">
    <source>
        <dbReference type="Proteomes" id="UP000485058"/>
    </source>
</evidence>
<keyword evidence="1" id="KW-0175">Coiled coil</keyword>